<keyword evidence="2" id="KW-0648">Protein biosynthesis</keyword>
<organism evidence="2">
    <name type="scientific">Indivirus ILV1</name>
    <dbReference type="NCBI Taxonomy" id="1977633"/>
    <lineage>
        <taxon>Viruses</taxon>
        <taxon>Varidnaviria</taxon>
        <taxon>Bamfordvirae</taxon>
        <taxon>Nucleocytoviricota</taxon>
        <taxon>Megaviricetes</taxon>
        <taxon>Imitervirales</taxon>
        <taxon>Mimiviridae</taxon>
        <taxon>Klosneuvirinae</taxon>
        <taxon>Indivirus</taxon>
    </lineage>
</organism>
<dbReference type="Gene3D" id="3.30.780.10">
    <property type="entry name" value="SUI1-like domain"/>
    <property type="match status" value="1"/>
</dbReference>
<proteinExistence type="predicted"/>
<dbReference type="Pfam" id="PF01253">
    <property type="entry name" value="SUI1"/>
    <property type="match status" value="1"/>
</dbReference>
<dbReference type="GO" id="GO:0005524">
    <property type="term" value="F:ATP binding"/>
    <property type="evidence" value="ECO:0007669"/>
    <property type="project" value="InterPro"/>
</dbReference>
<reference evidence="2" key="1">
    <citation type="journal article" date="2017" name="Science">
        <title>Giant viruses with an expanded complement of translation system components.</title>
        <authorList>
            <person name="Schulz F."/>
            <person name="Yutin N."/>
            <person name="Ivanova N.N."/>
            <person name="Ortega D.R."/>
            <person name="Lee T.K."/>
            <person name="Vierheilig J."/>
            <person name="Daims H."/>
            <person name="Horn M."/>
            <person name="Wagner M."/>
            <person name="Jensen G.J."/>
            <person name="Kyrpides N.C."/>
            <person name="Koonin E.V."/>
            <person name="Woyke T."/>
        </authorList>
    </citation>
    <scope>NUCLEOTIDE SEQUENCE</scope>
    <source>
        <strain evidence="2">ILV1</strain>
    </source>
</reference>
<dbReference type="NCBIfam" id="TIGR02433">
    <property type="entry name" value="lysidine_TilS_C"/>
    <property type="match status" value="1"/>
</dbReference>
<keyword evidence="2" id="KW-0396">Initiation factor</keyword>
<feature type="domain" description="SUI1" evidence="1">
    <location>
        <begin position="11"/>
        <end position="90"/>
    </location>
</feature>
<evidence type="ECO:0000259" key="1">
    <source>
        <dbReference type="PROSITE" id="PS50296"/>
    </source>
</evidence>
<name>A0A1V0SCW6_9VIRU</name>
<dbReference type="SUPFAM" id="SSF55159">
    <property type="entry name" value="eIF1-like"/>
    <property type="match status" value="1"/>
</dbReference>
<accession>A0A1V0SCW6</accession>
<sequence>MTSQNIDQCEIHIKIKKRTGNTYLTYVENLDKIELSKGENVNEFLKKITKFFKKSFMCGAFIEENEKGSKIIVMNGDHRQKLKELLIDKKIVQENQIKIHGF</sequence>
<evidence type="ECO:0000313" key="2">
    <source>
        <dbReference type="EMBL" id="ARF09556.1"/>
    </source>
</evidence>
<dbReference type="GO" id="GO:0008033">
    <property type="term" value="P:tRNA processing"/>
    <property type="evidence" value="ECO:0007669"/>
    <property type="project" value="InterPro"/>
</dbReference>
<dbReference type="GO" id="GO:0016879">
    <property type="term" value="F:ligase activity, forming carbon-nitrogen bonds"/>
    <property type="evidence" value="ECO:0007669"/>
    <property type="project" value="InterPro"/>
</dbReference>
<dbReference type="PROSITE" id="PS50296">
    <property type="entry name" value="SUI1"/>
    <property type="match status" value="1"/>
</dbReference>
<gene>
    <name evidence="2" type="ORF">Indivirus_1_179</name>
</gene>
<dbReference type="InterPro" id="IPR036877">
    <property type="entry name" value="SUI1_dom_sf"/>
</dbReference>
<dbReference type="InterPro" id="IPR012796">
    <property type="entry name" value="Lysidine-tRNA-synth_C"/>
</dbReference>
<dbReference type="EMBL" id="KY684085">
    <property type="protein sequence ID" value="ARF09556.1"/>
    <property type="molecule type" value="Genomic_DNA"/>
</dbReference>
<protein>
    <submittedName>
        <fullName evidence="2">Translation initiation factor 1</fullName>
    </submittedName>
</protein>
<dbReference type="InterPro" id="IPR001950">
    <property type="entry name" value="SUI1"/>
</dbReference>